<dbReference type="NCBIfam" id="TIGR00410">
    <property type="entry name" value="lacE"/>
    <property type="match status" value="1"/>
</dbReference>
<dbReference type="eggNOG" id="COG1455">
    <property type="taxonomic scope" value="Bacteria"/>
</dbReference>
<comment type="caution">
    <text evidence="11">The sequence shown here is derived from an EMBL/GenBank/DDBJ whole genome shotgun (WGS) entry which is preliminary data.</text>
</comment>
<evidence type="ECO:0000256" key="4">
    <source>
        <dbReference type="ARBA" id="ARBA00022597"/>
    </source>
</evidence>
<feature type="transmembrane region" description="Helical" evidence="9">
    <location>
        <begin position="321"/>
        <end position="340"/>
    </location>
</feature>
<evidence type="ECO:0000256" key="9">
    <source>
        <dbReference type="SAM" id="Phobius"/>
    </source>
</evidence>
<evidence type="ECO:0000256" key="3">
    <source>
        <dbReference type="ARBA" id="ARBA00022475"/>
    </source>
</evidence>
<evidence type="ECO:0000256" key="6">
    <source>
        <dbReference type="ARBA" id="ARBA00022989"/>
    </source>
</evidence>
<keyword evidence="7 8" id="KW-0472">Membrane</keyword>
<evidence type="ECO:0000313" key="11">
    <source>
        <dbReference type="EMBL" id="OBY09505.1"/>
    </source>
</evidence>
<feature type="transmembrane region" description="Helical" evidence="9">
    <location>
        <begin position="72"/>
        <end position="94"/>
    </location>
</feature>
<name>A0A174IDX1_9CLOT</name>
<dbReference type="GO" id="GO:0009401">
    <property type="term" value="P:phosphoenolpyruvate-dependent sugar phosphotransferase system"/>
    <property type="evidence" value="ECO:0007669"/>
    <property type="project" value="InterPro"/>
</dbReference>
<protein>
    <recommendedName>
        <fullName evidence="8">Permease IIC component</fullName>
    </recommendedName>
</protein>
<gene>
    <name evidence="11" type="ORF">CP373A1_15500</name>
</gene>
<evidence type="ECO:0000256" key="8">
    <source>
        <dbReference type="PIRNR" id="PIRNR006351"/>
    </source>
</evidence>
<keyword evidence="4 8" id="KW-0762">Sugar transport</keyword>
<dbReference type="InterPro" id="IPR004796">
    <property type="entry name" value="PTS_IIC_cello"/>
</dbReference>
<dbReference type="AlphaFoldDB" id="A0A174IDX1"/>
<dbReference type="Proteomes" id="UP000092714">
    <property type="component" value="Unassembled WGS sequence"/>
</dbReference>
<dbReference type="InterPro" id="IPR003352">
    <property type="entry name" value="PTS_EIIC"/>
</dbReference>
<dbReference type="PROSITE" id="PS51105">
    <property type="entry name" value="PTS_EIIC_TYPE_3"/>
    <property type="match status" value="1"/>
</dbReference>
<evidence type="ECO:0000256" key="2">
    <source>
        <dbReference type="ARBA" id="ARBA00022448"/>
    </source>
</evidence>
<keyword evidence="6 9" id="KW-1133">Transmembrane helix</keyword>
<evidence type="ECO:0000256" key="7">
    <source>
        <dbReference type="ARBA" id="ARBA00023136"/>
    </source>
</evidence>
<keyword evidence="2 8" id="KW-0813">Transport</keyword>
<feature type="transmembrane region" description="Helical" evidence="9">
    <location>
        <begin position="181"/>
        <end position="203"/>
    </location>
</feature>
<feature type="transmembrane region" description="Helical" evidence="9">
    <location>
        <begin position="289"/>
        <end position="309"/>
    </location>
</feature>
<feature type="transmembrane region" description="Helical" evidence="9">
    <location>
        <begin position="224"/>
        <end position="245"/>
    </location>
</feature>
<feature type="transmembrane region" description="Helical" evidence="9">
    <location>
        <begin position="346"/>
        <end position="364"/>
    </location>
</feature>
<dbReference type="OrthoDB" id="1641940at2"/>
<dbReference type="Pfam" id="PF02378">
    <property type="entry name" value="PTS_EIIC"/>
    <property type="match status" value="1"/>
</dbReference>
<proteinExistence type="predicted"/>
<dbReference type="GeneID" id="42777148"/>
<feature type="transmembrane region" description="Helical" evidence="9">
    <location>
        <begin position="397"/>
        <end position="419"/>
    </location>
</feature>
<dbReference type="InterPro" id="IPR051088">
    <property type="entry name" value="PTS_Sugar-EIIC/EIIB"/>
</dbReference>
<reference evidence="11 12" key="1">
    <citation type="submission" date="2016-06" db="EMBL/GenBank/DDBJ databases">
        <authorList>
            <person name="Kjaerup R.B."/>
            <person name="Dalgaard T.S."/>
            <person name="Juul-Madsen H.R."/>
        </authorList>
    </citation>
    <scope>NUCLEOTIDE SEQUENCE [LARGE SCALE GENOMIC DNA]</scope>
    <source>
        <strain evidence="11 12">373-A1</strain>
    </source>
</reference>
<dbReference type="RefSeq" id="WP_034866939.1">
    <property type="nucleotide sequence ID" value="NZ_CABHIH010000001.1"/>
</dbReference>
<keyword evidence="12" id="KW-1185">Reference proteome</keyword>
<dbReference type="PANTHER" id="PTHR33989">
    <property type="match status" value="1"/>
</dbReference>
<evidence type="ECO:0000256" key="5">
    <source>
        <dbReference type="ARBA" id="ARBA00022692"/>
    </source>
</evidence>
<dbReference type="GO" id="GO:0005886">
    <property type="term" value="C:plasma membrane"/>
    <property type="evidence" value="ECO:0007669"/>
    <property type="project" value="UniProtKB-SubCell"/>
</dbReference>
<evidence type="ECO:0000256" key="1">
    <source>
        <dbReference type="ARBA" id="ARBA00004651"/>
    </source>
</evidence>
<comment type="subcellular location">
    <subcellularLocation>
        <location evidence="1">Cell membrane</location>
        <topology evidence="1">Multi-pass membrane protein</topology>
    </subcellularLocation>
</comment>
<keyword evidence="3 8" id="KW-1003">Cell membrane</keyword>
<evidence type="ECO:0000259" key="10">
    <source>
        <dbReference type="PROSITE" id="PS51105"/>
    </source>
</evidence>
<dbReference type="GO" id="GO:0008982">
    <property type="term" value="F:protein-N(PI)-phosphohistidine-sugar phosphotransferase activity"/>
    <property type="evidence" value="ECO:0007669"/>
    <property type="project" value="UniProtKB-UniRule"/>
</dbReference>
<comment type="function">
    <text evidence="8">The phosphoenolpyruvate-dependent sugar phosphotransferase system (PTS), a major carbohydrate active -transport system, catalyzes the phosphorylation of incoming sugar substrates concomitant with their translocation across the cell membrane.</text>
</comment>
<organism evidence="11 12">
    <name type="scientific">Clostridium paraputrificum</name>
    <dbReference type="NCBI Taxonomy" id="29363"/>
    <lineage>
        <taxon>Bacteria</taxon>
        <taxon>Bacillati</taxon>
        <taxon>Bacillota</taxon>
        <taxon>Clostridia</taxon>
        <taxon>Eubacteriales</taxon>
        <taxon>Clostridiaceae</taxon>
        <taxon>Clostridium</taxon>
    </lineage>
</organism>
<dbReference type="InterPro" id="IPR004501">
    <property type="entry name" value="PTS_EIIC_3"/>
</dbReference>
<dbReference type="PIRSF" id="PIRSF006351">
    <property type="entry name" value="PTS_EIIC-Cellobiose"/>
    <property type="match status" value="1"/>
</dbReference>
<accession>A0A174IDX1</accession>
<keyword evidence="5 9" id="KW-0812">Transmembrane</keyword>
<sequence length="426" mass="45552">MRQFSEKLAEILGPIANKFSSNRYLAAIRDGFITVMPLVIIASFFVLINNVVLDSTNGLLGNLGNFDTYKDIGVSVYNGTLGFLSIFLAFGVAYKLANHYDMDGIGTGFVGVASTVALMPGAITVGGETVGAFSSTFTSPTGLFVAIIASILSTELLRLFQKSNALKISMPDSVPPTVSKSFNLLIPATFTLTIFGLISFLTIKFTGIDVYEIITNVIQTPIKAVFQGLPGIIIVVILQGLLWSFGLHGAFVLSPITEPTLLTAIDENIKALEANQVIPNIVTKPFLDVFVNMGGVGMTIGLVIALLIFSRKESDRAISKLAFAPACFNINEPLMFGLPVVLNPIYTLPLVIVPVICLVIAYLATSAGIIAKTVVMVPWTTPPVISAFLATGGDWKAAVLAILLIVLSVILYMPFVIAANKMKDEY</sequence>
<feature type="transmembrane region" description="Helical" evidence="9">
    <location>
        <begin position="31"/>
        <end position="52"/>
    </location>
</feature>
<feature type="transmembrane region" description="Helical" evidence="9">
    <location>
        <begin position="143"/>
        <end position="161"/>
    </location>
</feature>
<dbReference type="PANTHER" id="PTHR33989:SF10">
    <property type="entry name" value="PERMEASE IIC COMPONENT"/>
    <property type="match status" value="1"/>
</dbReference>
<dbReference type="GO" id="GO:1901264">
    <property type="term" value="P:carbohydrate derivative transport"/>
    <property type="evidence" value="ECO:0007669"/>
    <property type="project" value="TreeGrafter"/>
</dbReference>
<evidence type="ECO:0000313" key="12">
    <source>
        <dbReference type="Proteomes" id="UP000092714"/>
    </source>
</evidence>
<dbReference type="EMBL" id="MAPZ01000031">
    <property type="protein sequence ID" value="OBY09505.1"/>
    <property type="molecule type" value="Genomic_DNA"/>
</dbReference>
<feature type="domain" description="PTS EIIC type-3" evidence="10">
    <location>
        <begin position="8"/>
        <end position="415"/>
    </location>
</feature>